<comment type="caution">
    <text evidence="2">The sequence shown here is derived from an EMBL/GenBank/DDBJ whole genome shotgun (WGS) entry which is preliminary data.</text>
</comment>
<dbReference type="Proteomes" id="UP000005396">
    <property type="component" value="Unassembled WGS sequence"/>
</dbReference>
<feature type="transmembrane region" description="Helical" evidence="1">
    <location>
        <begin position="262"/>
        <end position="284"/>
    </location>
</feature>
<dbReference type="EMBL" id="ABCC02000033">
    <property type="protein sequence ID" value="EDP15583.1"/>
    <property type="molecule type" value="Genomic_DNA"/>
</dbReference>
<reference evidence="2 3" key="2">
    <citation type="submission" date="2007-09" db="EMBL/GenBank/DDBJ databases">
        <title>Draft genome sequence of Clostridium bolteae (ATCC BAA-613).</title>
        <authorList>
            <person name="Sudarsanam P."/>
            <person name="Ley R."/>
            <person name="Guruge J."/>
            <person name="Turnbaugh P.J."/>
            <person name="Mahowald M."/>
            <person name="Liep D."/>
            <person name="Gordon J."/>
        </authorList>
    </citation>
    <scope>NUCLEOTIDE SEQUENCE [LARGE SCALE GENOMIC DNA]</scope>
    <source>
        <strain evidence="3">ATCC BAA-613 / DSM 15670 / CCUG 46953 / JCM 12243 / WAL 16351</strain>
    </source>
</reference>
<sequence>MPQDPIHLDPGIQPVMTGGTKGMKKDKGYGLLWMLAAQVVLLIFFLAIAPRLNAEGLLYRSAVPVTPEEVLSKDDNGSFELKYGAGYPCTEPTGYMTSVSDLQKNYIGAWEADASLFQATGIYKQISHRTRPSTQRGYYSSRSPTYGVTAPAITRSRWTTFWMRPYADYAQYYLITFKDGTRTWALVDNAITRIPAKGRVALPVGYYWDEGAARFLTDKEKKAYRITDRDVLEDNCLGNALDLYSGWIEGDEMRQYHETCSFVQSVALVIIGILLFITLILFMLSGKTSGRHTQNR</sequence>
<dbReference type="PaxDb" id="411902-CLOBOL_03754"/>
<keyword evidence="1" id="KW-0812">Transmembrane</keyword>
<name>A8RTQ5_ENTBW</name>
<keyword evidence="1" id="KW-1133">Transmembrane helix</keyword>
<evidence type="ECO:0000256" key="1">
    <source>
        <dbReference type="SAM" id="Phobius"/>
    </source>
</evidence>
<gene>
    <name evidence="2" type="ORF">CLOBOL_03754</name>
</gene>
<dbReference type="AlphaFoldDB" id="A8RTQ5"/>
<keyword evidence="1" id="KW-0472">Membrane</keyword>
<organism evidence="2 3">
    <name type="scientific">Enterocloster bolteae (strain ATCC BAA-613 / DSM 15670 / CCUG 46953 / JCM 12243 / WAL 16351)</name>
    <name type="common">Clostridium bolteae</name>
    <dbReference type="NCBI Taxonomy" id="411902"/>
    <lineage>
        <taxon>Bacteria</taxon>
        <taxon>Bacillati</taxon>
        <taxon>Bacillota</taxon>
        <taxon>Clostridia</taxon>
        <taxon>Lachnospirales</taxon>
        <taxon>Lachnospiraceae</taxon>
        <taxon>Enterocloster</taxon>
    </lineage>
</organism>
<proteinExistence type="predicted"/>
<protein>
    <submittedName>
        <fullName evidence="2">Uncharacterized protein</fullName>
    </submittedName>
</protein>
<reference evidence="2 3" key="1">
    <citation type="submission" date="2007-08" db="EMBL/GenBank/DDBJ databases">
        <authorList>
            <person name="Fulton L."/>
            <person name="Clifton S."/>
            <person name="Fulton B."/>
            <person name="Xu J."/>
            <person name="Minx P."/>
            <person name="Pepin K.H."/>
            <person name="Johnson M."/>
            <person name="Thiruvilangam P."/>
            <person name="Bhonagiri V."/>
            <person name="Nash W.E."/>
            <person name="Mardis E.R."/>
            <person name="Wilson R.K."/>
        </authorList>
    </citation>
    <scope>NUCLEOTIDE SEQUENCE [LARGE SCALE GENOMIC DNA]</scope>
    <source>
        <strain evidence="3">ATCC BAA-613 / DSM 15670 / CCUG 46953 / JCM 12243 / WAL 16351</strain>
    </source>
</reference>
<evidence type="ECO:0000313" key="3">
    <source>
        <dbReference type="Proteomes" id="UP000005396"/>
    </source>
</evidence>
<evidence type="ECO:0000313" key="2">
    <source>
        <dbReference type="EMBL" id="EDP15583.1"/>
    </source>
</evidence>
<feature type="transmembrane region" description="Helical" evidence="1">
    <location>
        <begin position="31"/>
        <end position="49"/>
    </location>
</feature>
<dbReference type="HOGENOM" id="CLU_1014528_0_0_9"/>
<accession>A8RTQ5</accession>